<evidence type="ECO:0000256" key="12">
    <source>
        <dbReference type="ARBA" id="ARBA00022825"/>
    </source>
</evidence>
<evidence type="ECO:0000256" key="1">
    <source>
        <dbReference type="ARBA" id="ARBA00001772"/>
    </source>
</evidence>
<evidence type="ECO:0000256" key="6">
    <source>
        <dbReference type="ARBA" id="ARBA00013958"/>
    </source>
</evidence>
<evidence type="ECO:0000313" key="19">
    <source>
        <dbReference type="EMBL" id="ASJ74459.1"/>
    </source>
</evidence>
<reference evidence="19 20" key="1">
    <citation type="submission" date="2016-12" db="EMBL/GenBank/DDBJ databases">
        <authorList>
            <person name="Song W.-J."/>
            <person name="Kurnit D.M."/>
        </authorList>
    </citation>
    <scope>NUCLEOTIDE SEQUENCE [LARGE SCALE GENOMIC DNA]</scope>
    <source>
        <strain evidence="19 20">IMCC3135</strain>
    </source>
</reference>
<evidence type="ECO:0000256" key="4">
    <source>
        <dbReference type="ARBA" id="ARBA00010541"/>
    </source>
</evidence>
<comment type="subcellular location">
    <subcellularLocation>
        <location evidence="3">Periplasm</location>
    </subcellularLocation>
</comment>
<keyword evidence="11" id="KW-0378">Hydrolase</keyword>
<dbReference type="NCBIfam" id="TIGR02037">
    <property type="entry name" value="degP_htrA_DO"/>
    <property type="match status" value="1"/>
</dbReference>
<dbReference type="SMART" id="SM00228">
    <property type="entry name" value="PDZ"/>
    <property type="match status" value="2"/>
</dbReference>
<dbReference type="Gene3D" id="2.40.10.120">
    <property type="match status" value="1"/>
</dbReference>
<evidence type="ECO:0000256" key="2">
    <source>
        <dbReference type="ARBA" id="ARBA00002610"/>
    </source>
</evidence>
<keyword evidence="7 19" id="KW-0645">Protease</keyword>
<dbReference type="EC" id="3.4.21.107" evidence="5"/>
<dbReference type="Pfam" id="PF13365">
    <property type="entry name" value="Trypsin_2"/>
    <property type="match status" value="1"/>
</dbReference>
<name>A0A2Z2NT25_9GAMM</name>
<dbReference type="SUPFAM" id="SSF50156">
    <property type="entry name" value="PDZ domain-like"/>
    <property type="match status" value="2"/>
</dbReference>
<dbReference type="InterPro" id="IPR011782">
    <property type="entry name" value="Pept_S1C_Do"/>
</dbReference>
<feature type="binding site" evidence="16">
    <location>
        <position position="149"/>
    </location>
    <ligand>
        <name>substrate</name>
    </ligand>
</feature>
<feature type="active site" description="Charge relay system" evidence="15">
    <location>
        <position position="149"/>
    </location>
</feature>
<dbReference type="PROSITE" id="PS50106">
    <property type="entry name" value="PDZ"/>
    <property type="match status" value="2"/>
</dbReference>
<feature type="binding site" evidence="16">
    <location>
        <begin position="220"/>
        <end position="222"/>
    </location>
    <ligand>
        <name>substrate</name>
    </ligand>
</feature>
<dbReference type="RefSeq" id="WP_088919489.1">
    <property type="nucleotide sequence ID" value="NZ_CP018632.1"/>
</dbReference>
<comment type="catalytic activity">
    <reaction evidence="1">
        <text>Acts on substrates that are at least partially unfolded. The cleavage site P1 residue is normally between a pair of hydrophobic residues, such as Val-|-Val.</text>
        <dbReference type="EC" id="3.4.21.107"/>
    </reaction>
</comment>
<keyword evidence="9" id="KW-0677">Repeat</keyword>
<evidence type="ECO:0000256" key="15">
    <source>
        <dbReference type="PIRSR" id="PIRSR611782-1"/>
    </source>
</evidence>
<dbReference type="InterPro" id="IPR001478">
    <property type="entry name" value="PDZ"/>
</dbReference>
<proteinExistence type="inferred from homology"/>
<dbReference type="EMBL" id="CP018632">
    <property type="protein sequence ID" value="ASJ74459.1"/>
    <property type="molecule type" value="Genomic_DNA"/>
</dbReference>
<dbReference type="Gene3D" id="2.30.42.10">
    <property type="match status" value="2"/>
</dbReference>
<protein>
    <recommendedName>
        <fullName evidence="6">Probable periplasmic serine endoprotease DegP-like</fullName>
        <ecNumber evidence="5">3.4.21.107</ecNumber>
    </recommendedName>
    <alternativeName>
        <fullName evidence="14">Protease Do</fullName>
    </alternativeName>
</protein>
<dbReference type="GO" id="GO:0004252">
    <property type="term" value="F:serine-type endopeptidase activity"/>
    <property type="evidence" value="ECO:0007669"/>
    <property type="project" value="InterPro"/>
</dbReference>
<feature type="active site" description="Charge relay system" evidence="15">
    <location>
        <position position="119"/>
    </location>
</feature>
<evidence type="ECO:0000256" key="5">
    <source>
        <dbReference type="ARBA" id="ARBA00013035"/>
    </source>
</evidence>
<feature type="active site" description="Charge relay system" evidence="15">
    <location>
        <position position="222"/>
    </location>
</feature>
<keyword evidence="10" id="KW-0574">Periplasm</keyword>
<keyword evidence="20" id="KW-1185">Reference proteome</keyword>
<dbReference type="GO" id="GO:0006508">
    <property type="term" value="P:proteolysis"/>
    <property type="evidence" value="ECO:0007669"/>
    <property type="project" value="UniProtKB-KW"/>
</dbReference>
<dbReference type="OrthoDB" id="9758917at2"/>
<evidence type="ECO:0000256" key="13">
    <source>
        <dbReference type="ARBA" id="ARBA00023016"/>
    </source>
</evidence>
<evidence type="ECO:0000256" key="14">
    <source>
        <dbReference type="ARBA" id="ARBA00032850"/>
    </source>
</evidence>
<evidence type="ECO:0000256" key="11">
    <source>
        <dbReference type="ARBA" id="ARBA00022801"/>
    </source>
</evidence>
<dbReference type="AlphaFoldDB" id="A0A2Z2NT25"/>
<accession>A0A2Z2NT25</accession>
<evidence type="ECO:0000256" key="16">
    <source>
        <dbReference type="PIRSR" id="PIRSR611782-2"/>
    </source>
</evidence>
<keyword evidence="12" id="KW-0720">Serine protease</keyword>
<evidence type="ECO:0000256" key="17">
    <source>
        <dbReference type="SAM" id="SignalP"/>
    </source>
</evidence>
<dbReference type="FunFam" id="2.40.10.120:FF:000007">
    <property type="entry name" value="Periplasmic serine endoprotease DegP-like"/>
    <property type="match status" value="1"/>
</dbReference>
<sequence>MTSSTKPQFRLRLPECLSFCFLMVALLVSASATALQSSLPDFTTLVKKNYESVVNISISHEINEEDVQAQLPGLEDDSVDELLRRFREEQRREGGPLESNALGSGFIISQDGYILTNNHVVEGADEVLVRLHDRRQLIARVVGADVRSDVALLKIEASGLPTVSIGNSDELEVGEWVLAIGSPFGFDFSVTAGIVSATGRALPNESYVPFIQTDVAINPGNSGGPLFNLDGDVIGINSQIYSRTGSFMGLSFAIPIEMAIDVADQIRSTGTVTRGWLGVIIQEVTMELAESFGMTRAHGALVASILPDSPAANSTLAVGDVITHFEGHRIERSSSLPPLVGRVPANSDAKLKVVRQGRSIELSVNIGELPSDEDLRQATRPADRLNPEINVLKLTVRPLDDDTRNALAIDKGGVLVDSIEEGGPAQRAGIRVDDVISTIDNRPVDSAREVAQVLAELGDRKSVAVLVHRAEGPVFLAVKLDD</sequence>
<dbReference type="PANTHER" id="PTHR22939">
    <property type="entry name" value="SERINE PROTEASE FAMILY S1C HTRA-RELATED"/>
    <property type="match status" value="1"/>
</dbReference>
<feature type="domain" description="PDZ" evidence="18">
    <location>
        <begin position="278"/>
        <end position="331"/>
    </location>
</feature>
<evidence type="ECO:0000256" key="10">
    <source>
        <dbReference type="ARBA" id="ARBA00022764"/>
    </source>
</evidence>
<comment type="similarity">
    <text evidence="4">Belongs to the peptidase S1C family.</text>
</comment>
<dbReference type="InterPro" id="IPR001940">
    <property type="entry name" value="Peptidase_S1C"/>
</dbReference>
<dbReference type="PRINTS" id="PR00834">
    <property type="entry name" value="PROTEASES2C"/>
</dbReference>
<keyword evidence="8 17" id="KW-0732">Signal</keyword>
<organism evidence="19 20">
    <name type="scientific">Granulosicoccus antarcticus IMCC3135</name>
    <dbReference type="NCBI Taxonomy" id="1192854"/>
    <lineage>
        <taxon>Bacteria</taxon>
        <taxon>Pseudomonadati</taxon>
        <taxon>Pseudomonadota</taxon>
        <taxon>Gammaproteobacteria</taxon>
        <taxon>Chromatiales</taxon>
        <taxon>Granulosicoccaceae</taxon>
        <taxon>Granulosicoccus</taxon>
    </lineage>
</organism>
<evidence type="ECO:0000259" key="18">
    <source>
        <dbReference type="PROSITE" id="PS50106"/>
    </source>
</evidence>
<dbReference type="Pfam" id="PF17820">
    <property type="entry name" value="PDZ_6"/>
    <property type="match status" value="1"/>
</dbReference>
<dbReference type="InterPro" id="IPR036034">
    <property type="entry name" value="PDZ_sf"/>
</dbReference>
<dbReference type="InterPro" id="IPR009003">
    <property type="entry name" value="Peptidase_S1_PA"/>
</dbReference>
<feature type="chain" id="PRO_5038588979" description="Probable periplasmic serine endoprotease DegP-like" evidence="17">
    <location>
        <begin position="35"/>
        <end position="482"/>
    </location>
</feature>
<feature type="binding site" evidence="16">
    <location>
        <position position="119"/>
    </location>
    <ligand>
        <name>substrate</name>
    </ligand>
</feature>
<feature type="domain" description="PDZ" evidence="18">
    <location>
        <begin position="393"/>
        <end position="469"/>
    </location>
</feature>
<evidence type="ECO:0000256" key="7">
    <source>
        <dbReference type="ARBA" id="ARBA00022670"/>
    </source>
</evidence>
<keyword evidence="13" id="KW-0346">Stress response</keyword>
<dbReference type="Pfam" id="PF13180">
    <property type="entry name" value="PDZ_2"/>
    <property type="match status" value="1"/>
</dbReference>
<dbReference type="InterPro" id="IPR041489">
    <property type="entry name" value="PDZ_6"/>
</dbReference>
<feature type="signal peptide" evidence="17">
    <location>
        <begin position="1"/>
        <end position="34"/>
    </location>
</feature>
<dbReference type="Proteomes" id="UP000250079">
    <property type="component" value="Chromosome"/>
</dbReference>
<gene>
    <name evidence="19" type="primary">htrA</name>
    <name evidence="19" type="ORF">IMCC3135_21935</name>
</gene>
<dbReference type="SUPFAM" id="SSF50494">
    <property type="entry name" value="Trypsin-like serine proteases"/>
    <property type="match status" value="1"/>
</dbReference>
<dbReference type="GO" id="GO:0042597">
    <property type="term" value="C:periplasmic space"/>
    <property type="evidence" value="ECO:0007669"/>
    <property type="project" value="UniProtKB-SubCell"/>
</dbReference>
<evidence type="ECO:0000313" key="20">
    <source>
        <dbReference type="Proteomes" id="UP000250079"/>
    </source>
</evidence>
<comment type="function">
    <text evidence="2">Might be efficient in the degradation of transiently denatured and unfolded proteins which accumulate in the periplasm following stress conditions.</text>
</comment>
<evidence type="ECO:0000256" key="8">
    <source>
        <dbReference type="ARBA" id="ARBA00022729"/>
    </source>
</evidence>
<dbReference type="CDD" id="cd10839">
    <property type="entry name" value="cpPDZ1_DegP-like"/>
    <property type="match status" value="1"/>
</dbReference>
<dbReference type="PANTHER" id="PTHR22939:SF130">
    <property type="entry name" value="PERIPLASMIC SERINE ENDOPROTEASE DEGP-LIKE-RELATED"/>
    <property type="match status" value="1"/>
</dbReference>
<evidence type="ECO:0000256" key="9">
    <source>
        <dbReference type="ARBA" id="ARBA00022737"/>
    </source>
</evidence>
<evidence type="ECO:0000256" key="3">
    <source>
        <dbReference type="ARBA" id="ARBA00004418"/>
    </source>
</evidence>
<dbReference type="KEGG" id="gai:IMCC3135_21935"/>